<sequence length="109" mass="11442">MTTPPPLPVPVAAALEAASAGNTEDFLAAFAPQGAVDDWGRLFRGHDAIRRWSDAEFIGKEVTLRVTGTRTEGPTTTVSAEVGGKGFNGPSDFAFTVEGAHILLMRITG</sequence>
<evidence type="ECO:0000313" key="1">
    <source>
        <dbReference type="EMBL" id="SDN28450.1"/>
    </source>
</evidence>
<dbReference type="Gene3D" id="3.10.450.50">
    <property type="match status" value="1"/>
</dbReference>
<reference evidence="1 2" key="1">
    <citation type="submission" date="2016-10" db="EMBL/GenBank/DDBJ databases">
        <authorList>
            <person name="de Groot N.N."/>
        </authorList>
    </citation>
    <scope>NUCLEOTIDE SEQUENCE [LARGE SCALE GENOMIC DNA]</scope>
    <source>
        <strain evidence="1 2">CGMCC 4.2022</strain>
    </source>
</reference>
<dbReference type="InterPro" id="IPR032710">
    <property type="entry name" value="NTF2-like_dom_sf"/>
</dbReference>
<dbReference type="EMBL" id="FNIE01000003">
    <property type="protein sequence ID" value="SDN28450.1"/>
    <property type="molecule type" value="Genomic_DNA"/>
</dbReference>
<name>A0A1H0A4I8_9ACTN</name>
<evidence type="ECO:0008006" key="3">
    <source>
        <dbReference type="Google" id="ProtNLM"/>
    </source>
</evidence>
<protein>
    <recommendedName>
        <fullName evidence="3">Polyketide cyclase</fullName>
    </recommendedName>
</protein>
<gene>
    <name evidence="1" type="ORF">SAMN05216259_103410</name>
</gene>
<evidence type="ECO:0000313" key="2">
    <source>
        <dbReference type="Proteomes" id="UP000199341"/>
    </source>
</evidence>
<dbReference type="Proteomes" id="UP000199341">
    <property type="component" value="Unassembled WGS sequence"/>
</dbReference>
<organism evidence="1 2">
    <name type="scientific">Actinacidiphila guanduensis</name>
    <dbReference type="NCBI Taxonomy" id="310781"/>
    <lineage>
        <taxon>Bacteria</taxon>
        <taxon>Bacillati</taxon>
        <taxon>Actinomycetota</taxon>
        <taxon>Actinomycetes</taxon>
        <taxon>Kitasatosporales</taxon>
        <taxon>Streptomycetaceae</taxon>
        <taxon>Actinacidiphila</taxon>
    </lineage>
</organism>
<dbReference type="OrthoDB" id="8080938at2"/>
<keyword evidence="2" id="KW-1185">Reference proteome</keyword>
<dbReference type="RefSeq" id="WP_093783639.1">
    <property type="nucleotide sequence ID" value="NZ_FNIE01000003.1"/>
</dbReference>
<accession>A0A1H0A4I8</accession>
<dbReference type="AlphaFoldDB" id="A0A1H0A4I8"/>
<dbReference type="STRING" id="310781.SAMN05216259_103410"/>
<dbReference type="SUPFAM" id="SSF54427">
    <property type="entry name" value="NTF2-like"/>
    <property type="match status" value="1"/>
</dbReference>
<proteinExistence type="predicted"/>